<gene>
    <name evidence="2" type="ORF">G3N55_06820</name>
</gene>
<dbReference type="EMBL" id="JAAGRR010000065">
    <property type="protein sequence ID" value="NDY42553.1"/>
    <property type="molecule type" value="Genomic_DNA"/>
</dbReference>
<dbReference type="PANTHER" id="PTHR33371:SF4">
    <property type="entry name" value="INTERMEMBRANE PHOSPHOLIPID TRANSPORT SYSTEM BINDING PROTEIN MLAD"/>
    <property type="match status" value="1"/>
</dbReference>
<protein>
    <submittedName>
        <fullName evidence="2">MCE family protein</fullName>
    </submittedName>
</protein>
<evidence type="ECO:0000313" key="3">
    <source>
        <dbReference type="Proteomes" id="UP000469346"/>
    </source>
</evidence>
<dbReference type="Pfam" id="PF02470">
    <property type="entry name" value="MlaD"/>
    <property type="match status" value="1"/>
</dbReference>
<feature type="domain" description="Mce/MlaD" evidence="1">
    <location>
        <begin position="40"/>
        <end position="115"/>
    </location>
</feature>
<dbReference type="InterPro" id="IPR003399">
    <property type="entry name" value="Mce/MlaD"/>
</dbReference>
<sequence length="312" mass="33686">MNSGRHKTEMVVGVFVLFALLVLGYMSLRLGGEAFAPREGYPLVLHLDTAAGLAPNSRVEMAGVEIGRVTAVRVEDGGARVDLSIYAPYAVARDAEAWVRTKGILGDKFVEIRQGDLEAGVLGPGEAVARVVRPRDLDELFVEMGPVLQDLKKVANGLGRVVGSEENIENVRETLANLRSASGSLKRLTADIEQGRGTLGKLVKDDRLYREAEQTVASLRRLTAKVERGEGTMGRLFTDESLYEDTRATVRTLQAVAMGLEAGNGTMGKLLKDESLYVEVKKALRNVNKAAEGVQEQIPVTIIGTLVGTAVR</sequence>
<name>A0A6N9TR22_DISTH</name>
<comment type="caution">
    <text evidence="2">The sequence shown here is derived from an EMBL/GenBank/DDBJ whole genome shotgun (WGS) entry which is preliminary data.</text>
</comment>
<dbReference type="Proteomes" id="UP000469346">
    <property type="component" value="Unassembled WGS sequence"/>
</dbReference>
<dbReference type="AlphaFoldDB" id="A0A6N9TR22"/>
<dbReference type="InterPro" id="IPR052336">
    <property type="entry name" value="MlaD_Phospholipid_Transporter"/>
</dbReference>
<dbReference type="PANTHER" id="PTHR33371">
    <property type="entry name" value="INTERMEMBRANE PHOSPHOLIPID TRANSPORT SYSTEM BINDING PROTEIN MLAD-RELATED"/>
    <property type="match status" value="1"/>
</dbReference>
<accession>A0A6N9TR22</accession>
<reference evidence="2 3" key="1">
    <citation type="submission" date="2020-02" db="EMBL/GenBank/DDBJ databases">
        <title>Comparative genomics of sulfur disproportionating microorganisms.</title>
        <authorList>
            <person name="Ward L.M."/>
            <person name="Bertran E."/>
            <person name="Johnston D.T."/>
        </authorList>
    </citation>
    <scope>NUCLEOTIDE SEQUENCE [LARGE SCALE GENOMIC DNA]</scope>
    <source>
        <strain evidence="2 3">DSM 100025</strain>
    </source>
</reference>
<dbReference type="RefSeq" id="WP_163298691.1">
    <property type="nucleotide sequence ID" value="NZ_JAAGRR010000065.1"/>
</dbReference>
<evidence type="ECO:0000259" key="1">
    <source>
        <dbReference type="Pfam" id="PF02470"/>
    </source>
</evidence>
<keyword evidence="3" id="KW-1185">Reference proteome</keyword>
<proteinExistence type="predicted"/>
<organism evidence="2 3">
    <name type="scientific">Dissulfurirhabdus thermomarina</name>
    <dbReference type="NCBI Taxonomy" id="1765737"/>
    <lineage>
        <taxon>Bacteria</taxon>
        <taxon>Deltaproteobacteria</taxon>
        <taxon>Dissulfurirhabdaceae</taxon>
        <taxon>Dissulfurirhabdus</taxon>
    </lineage>
</organism>
<evidence type="ECO:0000313" key="2">
    <source>
        <dbReference type="EMBL" id="NDY42553.1"/>
    </source>
</evidence>